<dbReference type="Gene3D" id="2.60.120.200">
    <property type="match status" value="1"/>
</dbReference>
<dbReference type="Pfam" id="PF13385">
    <property type="entry name" value="Laminin_G_3"/>
    <property type="match status" value="1"/>
</dbReference>
<comment type="caution">
    <text evidence="1">The sequence shown here is derived from an EMBL/GenBank/DDBJ whole genome shotgun (WGS) entry which is preliminary data.</text>
</comment>
<accession>A0ABR8QBM5</accession>
<gene>
    <name evidence="1" type="ORF">H9657_05975</name>
</gene>
<proteinExistence type="predicted"/>
<dbReference type="SUPFAM" id="SSF49899">
    <property type="entry name" value="Concanavalin A-like lectins/glucanases"/>
    <property type="match status" value="1"/>
</dbReference>
<reference evidence="1 2" key="1">
    <citation type="submission" date="2020-08" db="EMBL/GenBank/DDBJ databases">
        <title>A Genomic Blueprint of the Chicken Gut Microbiome.</title>
        <authorList>
            <person name="Gilroy R."/>
            <person name="Ravi A."/>
            <person name="Getino M."/>
            <person name="Pursley I."/>
            <person name="Horton D.L."/>
            <person name="Alikhan N.-F."/>
            <person name="Baker D."/>
            <person name="Gharbi K."/>
            <person name="Hall N."/>
            <person name="Watson M."/>
            <person name="Adriaenssens E.M."/>
            <person name="Foster-Nyarko E."/>
            <person name="Jarju S."/>
            <person name="Secka A."/>
            <person name="Antonio M."/>
            <person name="Oren A."/>
            <person name="Chaudhuri R."/>
            <person name="La Ragione R.M."/>
            <person name="Hildebrand F."/>
            <person name="Pallen M.J."/>
        </authorList>
    </citation>
    <scope>NUCLEOTIDE SEQUENCE [LARGE SCALE GENOMIC DNA]</scope>
    <source>
        <strain evidence="1 2">Sa3CUA2</strain>
    </source>
</reference>
<sequence length="1103" mass="115427">MTVTMDVGRGAALWAVPLGMVLVVGGAVPVAQAVGPGAPAAAESCADEAPQVDAASALAVRCDRDVEVLDARSAWTTTYALPDGSMRLETSIAAVRTDVSGQWEPVDPTVVPGDGGYGVASAVTPMTFSDGSDGAPLARIERDGHEVVFDAPFDLPAPSVDGSQLTYPEVLPGVDLVVTVDEDATGFSEVLRVESPEAAANPALAELTFDVETSDGIELAAADGGFVVADASGARVFTSPLPTMWDSSEARAVPGWDGLPDPGVGTGAQEVDPTVAPAPGAEVVVMPSDVAPDAVTITPDAEVLAEPGTQWPVFIDPGISGTLHHRIAVRTEFGNLYNFTGAEGVGLCDVRVIADCDRTYRARVLWQFAGLHDLASLDARDVKRATFAVTGTHSYSCTPMPVTLHAVSDFDHTTVYPGGAYWQPLQTQTITHRPGCGAGKEPRRIEFDVTSAAASTAGGDRTTASFGMAADEGSMASWKRYGADATLSVEFNRLPAPPADLSMSETGGACATGDGRPFTRTVTPQLNARVSDPDGSNVQSWFELRDLTAGGAVVWGPEILPAQGSGAGHHVRVPGGRLQENRTYRWEVRGLDDWSELGPPTACEFTVDLTPPRMPAVAPVEGRPAMYREDATSGGVGHPGLLQFSDAGSGDVVEYRYSLASTALGNRAPASTPTVLVRPRQVGTQTLSVVAVDRAGWTSPRRDYRFSVAFPGLSNAWRLDETGTTAADLAGSAPLTITGTPGRGPGLPSDLGGAANDRALVFDSDDDAATAAGPVVATDRTFSVSAFVRLDDVTRDATAVSQAGQVVPGFELGHRVGASCPEETGGHCWAFSMPGSDTAGEAAVVTSSVPVRQGAWAHLTATRDPDGRLGLTVCDIGTAGAPGDQNPLASEPQAGKGAWSALGRFRIGSAQAAGGTVRAWRGAVSEVRTYVGVLTIDKLRTACRNPASLFPLLEPAVAPPDTYDEGDAEVTTFTLVPYKMAYDYHLYRVSFGVPRRITPEEWSAAGLPGYQMKAVDYVKYPWSPSVYGVTSWPSGSKVELLTYEQWTTAGTPGVRDVAWVDGSDIYKSASAPEIYVKDPAGAVHQLTPQEWAATGHRQPRIVP</sequence>
<evidence type="ECO:0000313" key="1">
    <source>
        <dbReference type="EMBL" id="MBD7917825.1"/>
    </source>
</evidence>
<dbReference type="InterPro" id="IPR013320">
    <property type="entry name" value="ConA-like_dom_sf"/>
</dbReference>
<dbReference type="EMBL" id="JACSQV010000004">
    <property type="protein sequence ID" value="MBD7917825.1"/>
    <property type="molecule type" value="Genomic_DNA"/>
</dbReference>
<name>A0ABR8QBM5_9CELL</name>
<evidence type="ECO:0008006" key="3">
    <source>
        <dbReference type="Google" id="ProtNLM"/>
    </source>
</evidence>
<dbReference type="Proteomes" id="UP000604241">
    <property type="component" value="Unassembled WGS sequence"/>
</dbReference>
<keyword evidence="2" id="KW-1185">Reference proteome</keyword>
<dbReference type="RefSeq" id="WP_191781407.1">
    <property type="nucleotide sequence ID" value="NZ_JACSQV010000004.1"/>
</dbReference>
<protein>
    <recommendedName>
        <fullName evidence="3">LamG-like jellyroll fold domain-containing protein</fullName>
    </recommendedName>
</protein>
<evidence type="ECO:0000313" key="2">
    <source>
        <dbReference type="Proteomes" id="UP000604241"/>
    </source>
</evidence>
<organism evidence="1 2">
    <name type="scientific">Cellulomonas avistercoris</name>
    <dbReference type="NCBI Taxonomy" id="2762242"/>
    <lineage>
        <taxon>Bacteria</taxon>
        <taxon>Bacillati</taxon>
        <taxon>Actinomycetota</taxon>
        <taxon>Actinomycetes</taxon>
        <taxon>Micrococcales</taxon>
        <taxon>Cellulomonadaceae</taxon>
        <taxon>Cellulomonas</taxon>
    </lineage>
</organism>